<dbReference type="InterPro" id="IPR053953">
    <property type="entry name" value="NirdL-like_HTH"/>
</dbReference>
<comment type="similarity">
    <text evidence="3">Belongs to the Ahb/Nir family.</text>
</comment>
<evidence type="ECO:0000256" key="2">
    <source>
        <dbReference type="ARBA" id="ARBA00023444"/>
    </source>
</evidence>
<dbReference type="EC" id="4.1.1.111" evidence="4"/>
<dbReference type="AlphaFoldDB" id="A0A944DBC6"/>
<gene>
    <name evidence="8" type="ORF">I8J34_13795</name>
</gene>
<feature type="domain" description="Siroheme decarboxylase AsnC-like ligand binding" evidence="6">
    <location>
        <begin position="243"/>
        <end position="329"/>
    </location>
</feature>
<evidence type="ECO:0000313" key="8">
    <source>
        <dbReference type="EMBL" id="MBT0962247.1"/>
    </source>
</evidence>
<feature type="domain" description="Siroheme decarboxylase NirL-like HTH" evidence="7">
    <location>
        <begin position="23"/>
        <end position="64"/>
    </location>
</feature>
<dbReference type="InterPro" id="IPR040523">
    <property type="entry name" value="AsnC_trans_reg2"/>
</dbReference>
<dbReference type="InterPro" id="IPR050684">
    <property type="entry name" value="HTH-Siroheme_Decarb"/>
</dbReference>
<dbReference type="SMART" id="SM00344">
    <property type="entry name" value="HTH_ASNC"/>
    <property type="match status" value="1"/>
</dbReference>
<keyword evidence="1" id="KW-0456">Lyase</keyword>
<organism evidence="8 9">
    <name type="scientific">Denitromonas iodatirespirans</name>
    <dbReference type="NCBI Taxonomy" id="2795389"/>
    <lineage>
        <taxon>Bacteria</taxon>
        <taxon>Pseudomonadati</taxon>
        <taxon>Pseudomonadota</taxon>
        <taxon>Betaproteobacteria</taxon>
        <taxon>Rhodocyclales</taxon>
        <taxon>Zoogloeaceae</taxon>
        <taxon>Denitromonas</taxon>
    </lineage>
</organism>
<evidence type="ECO:0000256" key="5">
    <source>
        <dbReference type="ARBA" id="ARBA00048470"/>
    </source>
</evidence>
<accession>A0A944DBC6</accession>
<evidence type="ECO:0000259" key="6">
    <source>
        <dbReference type="Pfam" id="PF17805"/>
    </source>
</evidence>
<feature type="domain" description="Siroheme decarboxylase AsnC-like ligand binding" evidence="6">
    <location>
        <begin position="80"/>
        <end position="149"/>
    </location>
</feature>
<dbReference type="Pfam" id="PF22451">
    <property type="entry name" value="NirdL-like_HTH"/>
    <property type="match status" value="2"/>
</dbReference>
<evidence type="ECO:0000259" key="7">
    <source>
        <dbReference type="Pfam" id="PF22451"/>
    </source>
</evidence>
<name>A0A944DBC6_DENI1</name>
<evidence type="ECO:0000256" key="4">
    <source>
        <dbReference type="ARBA" id="ARBA00023471"/>
    </source>
</evidence>
<comment type="catalytic activity">
    <reaction evidence="5">
        <text>siroheme + 2 H(+) = 12,18-didecarboxysiroheme + 2 CO2</text>
        <dbReference type="Rhea" id="RHEA:19093"/>
        <dbReference type="ChEBI" id="CHEBI:15378"/>
        <dbReference type="ChEBI" id="CHEBI:16526"/>
        <dbReference type="ChEBI" id="CHEBI:60052"/>
        <dbReference type="ChEBI" id="CHEBI:140497"/>
        <dbReference type="EC" id="4.1.1.111"/>
    </reaction>
</comment>
<dbReference type="Pfam" id="PF17805">
    <property type="entry name" value="AsnC_trans_reg2"/>
    <property type="match status" value="2"/>
</dbReference>
<dbReference type="GO" id="GO:0016829">
    <property type="term" value="F:lyase activity"/>
    <property type="evidence" value="ECO:0007669"/>
    <property type="project" value="UniProtKB-KW"/>
</dbReference>
<dbReference type="Proteomes" id="UP000694660">
    <property type="component" value="Unassembled WGS sequence"/>
</dbReference>
<dbReference type="Gene3D" id="3.30.70.3460">
    <property type="match status" value="2"/>
</dbReference>
<evidence type="ECO:0000256" key="3">
    <source>
        <dbReference type="ARBA" id="ARBA00023457"/>
    </source>
</evidence>
<sequence length="341" mass="37122">MLLDACLPKTTPQPVFADDADFRLLNDFQRDFPLVTRPFARIAGELGITESDVLSRLAALRDGGTVSRVGPVFSPRRVGASTLAALKAPPDHLDEIAAVVSAHPEINHNYAREHDWNLWFVVAAPDAVALARVLREIRRETGCPVIALPLRVEYHIDLGFDLAGKGRTASNVSYGPVEPEVLSASEVAVMGALQAGLPLIGRPFAGIGKRAGVSEAVVLDTVRDWLARGIVKRFGVVVRHHELGYRANAMCVWDVPDALVDAVGERLAAADGVNLCYRRARADGWPYSLYCMIHGHDQAAVRAQLARIVAQCGLADYPSEVLFSTRRFKQCGARYVAERPS</sequence>
<keyword evidence="9" id="KW-1185">Reference proteome</keyword>
<dbReference type="InterPro" id="IPR036388">
    <property type="entry name" value="WH-like_DNA-bd_sf"/>
</dbReference>
<proteinExistence type="inferred from homology"/>
<comment type="caution">
    <text evidence="8">The sequence shown here is derived from an EMBL/GenBank/DDBJ whole genome shotgun (WGS) entry which is preliminary data.</text>
</comment>
<evidence type="ECO:0000313" key="9">
    <source>
        <dbReference type="Proteomes" id="UP000694660"/>
    </source>
</evidence>
<dbReference type="Gene3D" id="1.10.10.10">
    <property type="entry name" value="Winged helix-like DNA-binding domain superfamily/Winged helix DNA-binding domain"/>
    <property type="match status" value="1"/>
</dbReference>
<dbReference type="PANTHER" id="PTHR43413:SF1">
    <property type="entry name" value="SIROHEME DECARBOXYLASE NIRL SUBUNIT"/>
    <property type="match status" value="1"/>
</dbReference>
<feature type="domain" description="Siroheme decarboxylase NirL-like HTH" evidence="7">
    <location>
        <begin position="191"/>
        <end position="231"/>
    </location>
</feature>
<dbReference type="EMBL" id="JAEKFT010000015">
    <property type="protein sequence ID" value="MBT0962247.1"/>
    <property type="molecule type" value="Genomic_DNA"/>
</dbReference>
<protein>
    <recommendedName>
        <fullName evidence="4">siroheme decarboxylase</fullName>
        <ecNumber evidence="4">4.1.1.111</ecNumber>
    </recommendedName>
</protein>
<comment type="pathway">
    <text evidence="2">Porphyrin-containing compound metabolism.</text>
</comment>
<dbReference type="PANTHER" id="PTHR43413">
    <property type="entry name" value="TRANSCRIPTIONAL REGULATOR, ASNC FAMILY"/>
    <property type="match status" value="1"/>
</dbReference>
<reference evidence="9" key="1">
    <citation type="journal article" date="2022" name="ISME J.">
        <title>Genetic and phylogenetic analysis of dissimilatory iodate-reducing bacteria identifies potential niches across the world's oceans.</title>
        <authorList>
            <person name="Reyes-Umana V."/>
            <person name="Henning Z."/>
            <person name="Lee K."/>
            <person name="Barnum T.P."/>
            <person name="Coates J.D."/>
        </authorList>
    </citation>
    <scope>NUCLEOTIDE SEQUENCE [LARGE SCALE GENOMIC DNA]</scope>
    <source>
        <strain evidence="9">IR12</strain>
    </source>
</reference>
<dbReference type="InterPro" id="IPR019888">
    <property type="entry name" value="Tscrpt_reg_AsnC-like"/>
</dbReference>
<evidence type="ECO:0000256" key="1">
    <source>
        <dbReference type="ARBA" id="ARBA00023239"/>
    </source>
</evidence>